<gene>
    <name evidence="2" type="ORF">NV381_03895</name>
</gene>
<dbReference type="EMBL" id="JANQBD010000002">
    <property type="protein sequence ID" value="MCR8630341.1"/>
    <property type="molecule type" value="Genomic_DNA"/>
</dbReference>
<comment type="caution">
    <text evidence="2">The sequence shown here is derived from an EMBL/GenBank/DDBJ whole genome shotgun (WGS) entry which is preliminary data.</text>
</comment>
<evidence type="ECO:0000313" key="3">
    <source>
        <dbReference type="Proteomes" id="UP001300012"/>
    </source>
</evidence>
<evidence type="ECO:0000256" key="1">
    <source>
        <dbReference type="SAM" id="SignalP"/>
    </source>
</evidence>
<accession>A0ABT1YAX0</accession>
<proteinExistence type="predicted"/>
<reference evidence="2 3" key="1">
    <citation type="submission" date="2022-08" db="EMBL/GenBank/DDBJ databases">
        <title>Paenibacillus endoradicis sp. nov., Paenibacillus radicibacter sp. nov and Paenibacillus pararadicis sp. nov., three cold-adapted plant growth-promoting bacteria isolated from root of Larix gmelinii in Great Khingan.</title>
        <authorList>
            <person name="Xue H."/>
        </authorList>
    </citation>
    <scope>NUCLEOTIDE SEQUENCE [LARGE SCALE GENOMIC DNA]</scope>
    <source>
        <strain evidence="2 3">N5-1-1-5</strain>
    </source>
</reference>
<evidence type="ECO:0000313" key="2">
    <source>
        <dbReference type="EMBL" id="MCR8630341.1"/>
    </source>
</evidence>
<keyword evidence="1" id="KW-0732">Signal</keyword>
<dbReference type="RefSeq" id="WP_258211956.1">
    <property type="nucleotide sequence ID" value="NZ_JANQBD010000002.1"/>
</dbReference>
<evidence type="ECO:0008006" key="4">
    <source>
        <dbReference type="Google" id="ProtNLM"/>
    </source>
</evidence>
<feature type="chain" id="PRO_5045720721" description="Copper amine oxidase-like N-terminal domain-containing protein" evidence="1">
    <location>
        <begin position="25"/>
        <end position="504"/>
    </location>
</feature>
<feature type="signal peptide" evidence="1">
    <location>
        <begin position="1"/>
        <end position="24"/>
    </location>
</feature>
<name>A0ABT1YAX0_9BACL</name>
<dbReference type="Proteomes" id="UP001300012">
    <property type="component" value="Unassembled WGS sequence"/>
</dbReference>
<protein>
    <recommendedName>
        <fullName evidence="4">Copper amine oxidase-like N-terminal domain-containing protein</fullName>
    </recommendedName>
</protein>
<sequence length="504" mass="56836">MIWKKGLICFSLVCLLFTCLPMIAAEAAASSQKNVTLPSFSIQINGQLVDNTHMRYPFFVYKDITYMPLTWELTQSLGLNLVANEGGLTILKGGGQRSGGWIGWKKERFPLDLSGSNNSKRSYIATMPSFGLAINDSYIDNGNEPYPFLVWNDVTYMPLTWKYAHDFLELALLWKKEQVLDIIGGQQQVLERIYYDDAEYLYIYPTIITEKGQGSLKVKKSLDEPPVWMTVEETDTLSKRLQQEQSRLAGETVTLTQKNDGLYYGNMNLLPQEEISVDSNAPGNPHISQLWGVLFPLGSERAFLSVTKVTAFNYGNTISTSYSFLIENGRAKNVTEFPQRPDRIIPNSDGSYWLASNGTSMMRGRIIPGSRKLALVTLQGETRLVNATLGDYDILVPGTTNPGFTNVLDPDGKLLIYIHQISYDPMSPPKRGYYLIDMSFQMKKVDALDPLAAETSFLPTSFSEWPVYRGIDGKLYLIRKNNDLANYTDNTSIMWYDDQLLVSQ</sequence>
<organism evidence="2 3">
    <name type="scientific">Paenibacillus radicis</name>
    <name type="common">ex Xue et al. 2023</name>
    <dbReference type="NCBI Taxonomy" id="2972489"/>
    <lineage>
        <taxon>Bacteria</taxon>
        <taxon>Bacillati</taxon>
        <taxon>Bacillota</taxon>
        <taxon>Bacilli</taxon>
        <taxon>Bacillales</taxon>
        <taxon>Paenibacillaceae</taxon>
        <taxon>Paenibacillus</taxon>
    </lineage>
</organism>
<keyword evidence="3" id="KW-1185">Reference proteome</keyword>